<dbReference type="PROSITE" id="PS51186">
    <property type="entry name" value="GNAT"/>
    <property type="match status" value="1"/>
</dbReference>
<dbReference type="PANTHER" id="PTHR43877">
    <property type="entry name" value="AMINOALKYLPHOSPHONATE N-ACETYLTRANSFERASE-RELATED-RELATED"/>
    <property type="match status" value="1"/>
</dbReference>
<keyword evidence="5" id="KW-1185">Reference proteome</keyword>
<keyword evidence="2" id="KW-0012">Acyltransferase</keyword>
<dbReference type="Proteomes" id="UP000249130">
    <property type="component" value="Unassembled WGS sequence"/>
</dbReference>
<evidence type="ECO:0000259" key="3">
    <source>
        <dbReference type="PROSITE" id="PS51186"/>
    </source>
</evidence>
<dbReference type="Pfam" id="PF00583">
    <property type="entry name" value="Acetyltransf_1"/>
    <property type="match status" value="1"/>
</dbReference>
<keyword evidence="1 4" id="KW-0808">Transferase</keyword>
<dbReference type="PANTHER" id="PTHR43877:SF1">
    <property type="entry name" value="ACETYLTRANSFERASE"/>
    <property type="match status" value="1"/>
</dbReference>
<gene>
    <name evidence="4" type="ORF">CH341_08810</name>
</gene>
<dbReference type="InterPro" id="IPR050832">
    <property type="entry name" value="Bact_Acetyltransf"/>
</dbReference>
<evidence type="ECO:0000256" key="1">
    <source>
        <dbReference type="ARBA" id="ARBA00022679"/>
    </source>
</evidence>
<evidence type="ECO:0000313" key="4">
    <source>
        <dbReference type="EMBL" id="RAI44472.1"/>
    </source>
</evidence>
<proteinExistence type="predicted"/>
<name>A0A327L4M9_9BRAD</name>
<evidence type="ECO:0000313" key="5">
    <source>
        <dbReference type="Proteomes" id="UP000249130"/>
    </source>
</evidence>
<sequence>MTDLSLTILPETPADAAAIERLHERTFGPGRYARTAYRIREKAEHDSDLSFLARIGTLLVGSVRLTAIRIGDTKALLLGPLTVEPPFRDRGIGLRLIERSLAEARDRGHKLVVLVGDEPYYTRAGFKRVPRGRAVMPGPVDPARLLVAELEPNAFDGVGGPIRPDWDA</sequence>
<dbReference type="GO" id="GO:0016747">
    <property type="term" value="F:acyltransferase activity, transferring groups other than amino-acyl groups"/>
    <property type="evidence" value="ECO:0007669"/>
    <property type="project" value="InterPro"/>
</dbReference>
<protein>
    <submittedName>
        <fullName evidence="4">GNAT family N-acetyltransferase</fullName>
    </submittedName>
</protein>
<dbReference type="InterPro" id="IPR000182">
    <property type="entry name" value="GNAT_dom"/>
</dbReference>
<comment type="caution">
    <text evidence="4">The sequence shown here is derived from an EMBL/GenBank/DDBJ whole genome shotgun (WGS) entry which is preliminary data.</text>
</comment>
<evidence type="ECO:0000256" key="2">
    <source>
        <dbReference type="ARBA" id="ARBA00023315"/>
    </source>
</evidence>
<dbReference type="CDD" id="cd04301">
    <property type="entry name" value="NAT_SF"/>
    <property type="match status" value="1"/>
</dbReference>
<dbReference type="RefSeq" id="WP_111418674.1">
    <property type="nucleotide sequence ID" value="NZ_NPEX01000043.1"/>
</dbReference>
<feature type="domain" description="N-acetyltransferase" evidence="3">
    <location>
        <begin position="6"/>
        <end position="151"/>
    </location>
</feature>
<dbReference type="EMBL" id="NPEX01000043">
    <property type="protein sequence ID" value="RAI44472.1"/>
    <property type="molecule type" value="Genomic_DNA"/>
</dbReference>
<dbReference type="AlphaFoldDB" id="A0A327L4M9"/>
<dbReference type="Gene3D" id="3.40.630.30">
    <property type="match status" value="1"/>
</dbReference>
<dbReference type="SUPFAM" id="SSF55729">
    <property type="entry name" value="Acyl-CoA N-acyltransferases (Nat)"/>
    <property type="match status" value="1"/>
</dbReference>
<reference evidence="4 5" key="1">
    <citation type="submission" date="2017-07" db="EMBL/GenBank/DDBJ databases">
        <title>Draft Genome Sequences of Select Purple Nonsulfur Bacteria.</title>
        <authorList>
            <person name="Lasarre B."/>
            <person name="Mckinlay J.B."/>
        </authorList>
    </citation>
    <scope>NUCLEOTIDE SEQUENCE [LARGE SCALE GENOMIC DNA]</scope>
    <source>
        <strain evidence="4 5">DSM 5909</strain>
    </source>
</reference>
<organism evidence="4 5">
    <name type="scientific">Rhodoplanes roseus</name>
    <dbReference type="NCBI Taxonomy" id="29409"/>
    <lineage>
        <taxon>Bacteria</taxon>
        <taxon>Pseudomonadati</taxon>
        <taxon>Pseudomonadota</taxon>
        <taxon>Alphaproteobacteria</taxon>
        <taxon>Hyphomicrobiales</taxon>
        <taxon>Nitrobacteraceae</taxon>
        <taxon>Rhodoplanes</taxon>
    </lineage>
</organism>
<accession>A0A327L4M9</accession>
<dbReference type="InterPro" id="IPR016181">
    <property type="entry name" value="Acyl_CoA_acyltransferase"/>
</dbReference>
<dbReference type="OrthoDB" id="9815099at2"/>